<dbReference type="EMBL" id="GBRH01269733">
    <property type="protein sequence ID" value="JAD28162.1"/>
    <property type="molecule type" value="Transcribed_RNA"/>
</dbReference>
<organism evidence="1">
    <name type="scientific">Arundo donax</name>
    <name type="common">Giant reed</name>
    <name type="synonym">Donax arundinaceus</name>
    <dbReference type="NCBI Taxonomy" id="35708"/>
    <lineage>
        <taxon>Eukaryota</taxon>
        <taxon>Viridiplantae</taxon>
        <taxon>Streptophyta</taxon>
        <taxon>Embryophyta</taxon>
        <taxon>Tracheophyta</taxon>
        <taxon>Spermatophyta</taxon>
        <taxon>Magnoliopsida</taxon>
        <taxon>Liliopsida</taxon>
        <taxon>Poales</taxon>
        <taxon>Poaceae</taxon>
        <taxon>PACMAD clade</taxon>
        <taxon>Arundinoideae</taxon>
        <taxon>Arundineae</taxon>
        <taxon>Arundo</taxon>
    </lineage>
</organism>
<reference evidence="1" key="1">
    <citation type="submission" date="2014-09" db="EMBL/GenBank/DDBJ databases">
        <authorList>
            <person name="Magalhaes I.L.F."/>
            <person name="Oliveira U."/>
            <person name="Santos F.R."/>
            <person name="Vidigal T.H.D.A."/>
            <person name="Brescovit A.D."/>
            <person name="Santos A.J."/>
        </authorList>
    </citation>
    <scope>NUCLEOTIDE SEQUENCE</scope>
    <source>
        <tissue evidence="1">Shoot tissue taken approximately 20 cm above the soil surface</tissue>
    </source>
</reference>
<name>A0A0A8YZY9_ARUDO</name>
<accession>A0A0A8YZY9</accession>
<proteinExistence type="predicted"/>
<protein>
    <submittedName>
        <fullName evidence="1">Uncharacterized protein</fullName>
    </submittedName>
</protein>
<sequence>MLLTFPLLQCCYCNCVGIYSPFENPFGKFNIHALSVP</sequence>
<evidence type="ECO:0000313" key="1">
    <source>
        <dbReference type="EMBL" id="JAD28162.1"/>
    </source>
</evidence>
<dbReference type="AlphaFoldDB" id="A0A0A8YZY9"/>
<reference evidence="1" key="2">
    <citation type="journal article" date="2015" name="Data Brief">
        <title>Shoot transcriptome of the giant reed, Arundo donax.</title>
        <authorList>
            <person name="Barrero R.A."/>
            <person name="Guerrero F.D."/>
            <person name="Moolhuijzen P."/>
            <person name="Goolsby J.A."/>
            <person name="Tidwell J."/>
            <person name="Bellgard S.E."/>
            <person name="Bellgard M.I."/>
        </authorList>
    </citation>
    <scope>NUCLEOTIDE SEQUENCE</scope>
    <source>
        <tissue evidence="1">Shoot tissue taken approximately 20 cm above the soil surface</tissue>
    </source>
</reference>